<dbReference type="Proteomes" id="UP001630127">
    <property type="component" value="Unassembled WGS sequence"/>
</dbReference>
<evidence type="ECO:0000256" key="1">
    <source>
        <dbReference type="SAM" id="MobiDB-lite"/>
    </source>
</evidence>
<keyword evidence="4" id="KW-1185">Reference proteome</keyword>
<feature type="region of interest" description="Disordered" evidence="1">
    <location>
        <begin position="1"/>
        <end position="23"/>
    </location>
</feature>
<comment type="caution">
    <text evidence="3">The sequence shown here is derived from an EMBL/GenBank/DDBJ whole genome shotgun (WGS) entry which is preliminary data.</text>
</comment>
<dbReference type="PANTHER" id="PTHR31900">
    <property type="entry name" value="F-BOX/RNI SUPERFAMILY PROTEIN-RELATED"/>
    <property type="match status" value="1"/>
</dbReference>
<sequence length="491" mass="56215">MRKRLTLNSYNSESSTTSSSISNDDSDKIFGDLISSLPDSIIVHILSFLTMDQAVATGILSKRWNYLWTCVPNMVYSHPLWKHPSFTRFAEFINHTLALHSCLKINSFVVNFNYVSNCYEYFDLWVRFAIRNKAEELRLVLIMNPAEDGRRRWVKKGSYNYILPPKLYSNSGLRKLELSLCGIAPNSLISWDSLKSLSLRYVRLDEYVLYKILLGSPKLEYLELNNFTGIKRLNIRTASVKKLVLRDYYCDDVGDSDQSELKISCPNVRALEIFGSFGGKTCRLTDHPVSLVDANLDFTLHEICRRYSKFTALLKCQIMVQGLFERLQNAEKLSLGTWVFKAVSKMEKDGLLGLTLACKSLLLNLSESADREDLYRIVNVLEISPNLEALTIIMSSANRPPFCDWKKRHWYPKLKGSLNCLGQHLKIVRVINYVEKAHESEFLKYLLENAQMLEEMIVEVSKSGGGGDISQLKQELLSFPRASNRAMILFS</sequence>
<evidence type="ECO:0000313" key="3">
    <source>
        <dbReference type="EMBL" id="KAL3522182.1"/>
    </source>
</evidence>
<dbReference type="CDD" id="cd22160">
    <property type="entry name" value="F-box_AtFBL13-like"/>
    <property type="match status" value="1"/>
</dbReference>
<dbReference type="InterPro" id="IPR036047">
    <property type="entry name" value="F-box-like_dom_sf"/>
</dbReference>
<evidence type="ECO:0000313" key="4">
    <source>
        <dbReference type="Proteomes" id="UP001630127"/>
    </source>
</evidence>
<dbReference type="SMART" id="SM00579">
    <property type="entry name" value="FBD"/>
    <property type="match status" value="1"/>
</dbReference>
<dbReference type="AlphaFoldDB" id="A0ABD2ZVI2"/>
<name>A0ABD2ZVI2_9GENT</name>
<accession>A0ABD2ZVI2</accession>
<dbReference type="SUPFAM" id="SSF52047">
    <property type="entry name" value="RNI-like"/>
    <property type="match status" value="1"/>
</dbReference>
<reference evidence="3 4" key="1">
    <citation type="submission" date="2024-11" db="EMBL/GenBank/DDBJ databases">
        <title>A near-complete genome assembly of Cinchona calisaya.</title>
        <authorList>
            <person name="Lian D.C."/>
            <person name="Zhao X.W."/>
            <person name="Wei L."/>
        </authorList>
    </citation>
    <scope>NUCLEOTIDE SEQUENCE [LARGE SCALE GENOMIC DNA]</scope>
    <source>
        <tissue evidence="3">Nenye</tissue>
    </source>
</reference>
<dbReference type="InterPro" id="IPR001810">
    <property type="entry name" value="F-box_dom"/>
</dbReference>
<dbReference type="PANTHER" id="PTHR31900:SF32">
    <property type="entry name" value="F-BOX_RNI_FBD-LIKE DOMAIN PROTEIN"/>
    <property type="match status" value="1"/>
</dbReference>
<dbReference type="InterPro" id="IPR053781">
    <property type="entry name" value="F-box_AtFBL13-like"/>
</dbReference>
<gene>
    <name evidence="3" type="ORF">ACH5RR_015016</name>
</gene>
<dbReference type="Pfam" id="PF23622">
    <property type="entry name" value="LRR_At1g61320_AtMIF1"/>
    <property type="match status" value="1"/>
</dbReference>
<dbReference type="SUPFAM" id="SSF81383">
    <property type="entry name" value="F-box domain"/>
    <property type="match status" value="1"/>
</dbReference>
<proteinExistence type="predicted"/>
<dbReference type="Pfam" id="PF00646">
    <property type="entry name" value="F-box"/>
    <property type="match status" value="1"/>
</dbReference>
<protein>
    <recommendedName>
        <fullName evidence="2">F-box domain-containing protein</fullName>
    </recommendedName>
</protein>
<dbReference type="EMBL" id="JBJUIK010000007">
    <property type="protein sequence ID" value="KAL3522182.1"/>
    <property type="molecule type" value="Genomic_DNA"/>
</dbReference>
<dbReference type="PROSITE" id="PS50181">
    <property type="entry name" value="FBOX"/>
    <property type="match status" value="1"/>
</dbReference>
<evidence type="ECO:0000259" key="2">
    <source>
        <dbReference type="PROSITE" id="PS50181"/>
    </source>
</evidence>
<dbReference type="InterPro" id="IPR050232">
    <property type="entry name" value="FBL13/AtMIF1-like"/>
</dbReference>
<dbReference type="Gene3D" id="3.80.10.10">
    <property type="entry name" value="Ribonuclease Inhibitor"/>
    <property type="match status" value="1"/>
</dbReference>
<dbReference type="InterPro" id="IPR032675">
    <property type="entry name" value="LRR_dom_sf"/>
</dbReference>
<organism evidence="3 4">
    <name type="scientific">Cinchona calisaya</name>
    <dbReference type="NCBI Taxonomy" id="153742"/>
    <lineage>
        <taxon>Eukaryota</taxon>
        <taxon>Viridiplantae</taxon>
        <taxon>Streptophyta</taxon>
        <taxon>Embryophyta</taxon>
        <taxon>Tracheophyta</taxon>
        <taxon>Spermatophyta</taxon>
        <taxon>Magnoliopsida</taxon>
        <taxon>eudicotyledons</taxon>
        <taxon>Gunneridae</taxon>
        <taxon>Pentapetalae</taxon>
        <taxon>asterids</taxon>
        <taxon>lamiids</taxon>
        <taxon>Gentianales</taxon>
        <taxon>Rubiaceae</taxon>
        <taxon>Cinchonoideae</taxon>
        <taxon>Cinchoneae</taxon>
        <taxon>Cinchona</taxon>
    </lineage>
</organism>
<dbReference type="Gene3D" id="1.20.1280.50">
    <property type="match status" value="1"/>
</dbReference>
<feature type="domain" description="F-box" evidence="2">
    <location>
        <begin position="31"/>
        <end position="84"/>
    </location>
</feature>
<dbReference type="InterPro" id="IPR006566">
    <property type="entry name" value="FBD"/>
</dbReference>
<dbReference type="InterPro" id="IPR055357">
    <property type="entry name" value="LRR_At1g61320_AtMIF1"/>
</dbReference>